<dbReference type="PANTHER" id="PTHR46250:SF15">
    <property type="entry name" value="OS01G0523800 PROTEIN"/>
    <property type="match status" value="1"/>
</dbReference>
<name>A0A118K0L4_CYNCS</name>
<keyword evidence="4" id="KW-1185">Reference proteome</keyword>
<dbReference type="InterPro" id="IPR024752">
    <property type="entry name" value="Myb/SANT-like_dom"/>
</dbReference>
<dbReference type="AlphaFoldDB" id="A0A118K0L4"/>
<feature type="domain" description="Myb/SANT-like" evidence="2">
    <location>
        <begin position="15"/>
        <end position="110"/>
    </location>
</feature>
<evidence type="ECO:0000256" key="1">
    <source>
        <dbReference type="SAM" id="MobiDB-lite"/>
    </source>
</evidence>
<dbReference type="PANTHER" id="PTHR46250">
    <property type="entry name" value="MYB/SANT-LIKE DNA-BINDING DOMAIN PROTEIN-RELATED"/>
    <property type="match status" value="1"/>
</dbReference>
<dbReference type="Gramene" id="KVI01393">
    <property type="protein sequence ID" value="KVI01393"/>
    <property type="gene ID" value="Ccrd_020347"/>
</dbReference>
<sequence length="281" mass="32544">MATSCPRGRGKNKQYWNDEEAEVLVNVLQELACDPLWKVEGGFKNNYMVELHKRLVLKLPNFDKDVNPHIDSRIKYLRNKYNPISEMLTQKECQWDDIAHKIKCEKQWYDDWCKNHKNAIGLWNLKFPYLRKLDLVWGKDKATRLKAVDISQACEDNFNKKNGFVCSSDSEDKILVASEAMQDAQASPTTSSSTHTSKKRKKLSPRKERFYKNKQFDSHTQTIDARLDDLLSKFESVCGQMMSQYVAIKCNPNFFSDEMMQEVVNELVNIGLSQKDVGKAA</sequence>
<dbReference type="EMBL" id="LEKV01003109">
    <property type="protein sequence ID" value="KVI01393.1"/>
    <property type="molecule type" value="Genomic_DNA"/>
</dbReference>
<reference evidence="3 4" key="1">
    <citation type="journal article" date="2016" name="Sci. Rep.">
        <title>The genome sequence of the outbreeding globe artichoke constructed de novo incorporating a phase-aware low-pass sequencing strategy of F1 progeny.</title>
        <authorList>
            <person name="Scaglione D."/>
            <person name="Reyes-Chin-Wo S."/>
            <person name="Acquadro A."/>
            <person name="Froenicke L."/>
            <person name="Portis E."/>
            <person name="Beitel C."/>
            <person name="Tirone M."/>
            <person name="Mauro R."/>
            <person name="Lo Monaco A."/>
            <person name="Mauromicale G."/>
            <person name="Faccioli P."/>
            <person name="Cattivelli L."/>
            <person name="Rieseberg L."/>
            <person name="Michelmore R."/>
            <person name="Lanteri S."/>
        </authorList>
    </citation>
    <scope>NUCLEOTIDE SEQUENCE [LARGE SCALE GENOMIC DNA]</scope>
    <source>
        <strain evidence="3">2C</strain>
    </source>
</reference>
<evidence type="ECO:0000313" key="3">
    <source>
        <dbReference type="EMBL" id="KVI01393.1"/>
    </source>
</evidence>
<accession>A0A118K0L4</accession>
<protein>
    <submittedName>
        <fullName evidence="3">Myb/SANT-like domain-containing protein</fullName>
    </submittedName>
</protein>
<dbReference type="Pfam" id="PF12776">
    <property type="entry name" value="Myb_DNA-bind_3"/>
    <property type="match status" value="1"/>
</dbReference>
<evidence type="ECO:0000259" key="2">
    <source>
        <dbReference type="Pfam" id="PF12776"/>
    </source>
</evidence>
<evidence type="ECO:0000313" key="4">
    <source>
        <dbReference type="Proteomes" id="UP000243975"/>
    </source>
</evidence>
<comment type="caution">
    <text evidence="3">The sequence shown here is derived from an EMBL/GenBank/DDBJ whole genome shotgun (WGS) entry which is preliminary data.</text>
</comment>
<proteinExistence type="predicted"/>
<gene>
    <name evidence="3" type="ORF">Ccrd_020347</name>
</gene>
<feature type="region of interest" description="Disordered" evidence="1">
    <location>
        <begin position="183"/>
        <end position="205"/>
    </location>
</feature>
<dbReference type="Proteomes" id="UP000243975">
    <property type="component" value="Unassembled WGS sequence"/>
</dbReference>
<organism evidence="3 4">
    <name type="scientific">Cynara cardunculus var. scolymus</name>
    <name type="common">Globe artichoke</name>
    <name type="synonym">Cynara scolymus</name>
    <dbReference type="NCBI Taxonomy" id="59895"/>
    <lineage>
        <taxon>Eukaryota</taxon>
        <taxon>Viridiplantae</taxon>
        <taxon>Streptophyta</taxon>
        <taxon>Embryophyta</taxon>
        <taxon>Tracheophyta</taxon>
        <taxon>Spermatophyta</taxon>
        <taxon>Magnoliopsida</taxon>
        <taxon>eudicotyledons</taxon>
        <taxon>Gunneridae</taxon>
        <taxon>Pentapetalae</taxon>
        <taxon>asterids</taxon>
        <taxon>campanulids</taxon>
        <taxon>Asterales</taxon>
        <taxon>Asteraceae</taxon>
        <taxon>Carduoideae</taxon>
        <taxon>Cardueae</taxon>
        <taxon>Carduinae</taxon>
        <taxon>Cynara</taxon>
    </lineage>
</organism>